<sequence>MRYLYYLYYVQLCPKNYAFSLLNRYFVICLGHSSFQTFLTP</sequence>
<reference evidence="1" key="1">
    <citation type="journal article" date="2021" name="Proc. Natl. Acad. Sci. U.S.A.">
        <title>A Catalog of Tens of Thousands of Viruses from Human Metagenomes Reveals Hidden Associations with Chronic Diseases.</title>
        <authorList>
            <person name="Tisza M.J."/>
            <person name="Buck C.B."/>
        </authorList>
    </citation>
    <scope>NUCLEOTIDE SEQUENCE</scope>
    <source>
        <strain evidence="1">Ct43U4</strain>
    </source>
</reference>
<protein>
    <submittedName>
        <fullName evidence="1">Vitelline membrane cysteine-rich region protein</fullName>
    </submittedName>
</protein>
<accession>A0A8S5MZP1</accession>
<name>A0A8S5MZP1_9CAUD</name>
<evidence type="ECO:0000313" key="1">
    <source>
        <dbReference type="EMBL" id="DAD87877.1"/>
    </source>
</evidence>
<proteinExistence type="predicted"/>
<organism evidence="1">
    <name type="scientific">Siphoviridae sp. ct43U4</name>
    <dbReference type="NCBI Taxonomy" id="2826285"/>
    <lineage>
        <taxon>Viruses</taxon>
        <taxon>Duplodnaviria</taxon>
        <taxon>Heunggongvirae</taxon>
        <taxon>Uroviricota</taxon>
        <taxon>Caudoviricetes</taxon>
    </lineage>
</organism>
<dbReference type="EMBL" id="BK015029">
    <property type="protein sequence ID" value="DAD87877.1"/>
    <property type="molecule type" value="Genomic_DNA"/>
</dbReference>